<dbReference type="InterPro" id="IPR013430">
    <property type="entry name" value="Toxin_antidote_HigA"/>
</dbReference>
<keyword evidence="1" id="KW-0238">DNA-binding</keyword>
<dbReference type="HOGENOM" id="CLU_140230_5_2_5"/>
<dbReference type="AlphaFoldDB" id="A8F1A3"/>
<dbReference type="PROSITE" id="PS50943">
    <property type="entry name" value="HTH_CROC1"/>
    <property type="match status" value="1"/>
</dbReference>
<dbReference type="InterPro" id="IPR010982">
    <property type="entry name" value="Lambda_DNA-bd_dom_sf"/>
</dbReference>
<protein>
    <submittedName>
        <fullName evidence="3">Plasmid maintenance system antidote protein</fullName>
    </submittedName>
</protein>
<evidence type="ECO:0000313" key="4">
    <source>
        <dbReference type="Proteomes" id="UP000001311"/>
    </source>
</evidence>
<dbReference type="SUPFAM" id="SSF47413">
    <property type="entry name" value="lambda repressor-like DNA-binding domains"/>
    <property type="match status" value="1"/>
</dbReference>
<dbReference type="CDD" id="cd00093">
    <property type="entry name" value="HTH_XRE"/>
    <property type="match status" value="1"/>
</dbReference>
<evidence type="ECO:0000256" key="1">
    <source>
        <dbReference type="ARBA" id="ARBA00023125"/>
    </source>
</evidence>
<dbReference type="PANTHER" id="PTHR36924:SF1">
    <property type="entry name" value="ANTITOXIN HIGA-1"/>
    <property type="match status" value="1"/>
</dbReference>
<dbReference type="InterPro" id="IPR001387">
    <property type="entry name" value="Cro/C1-type_HTH"/>
</dbReference>
<name>A8F1A3_RICM5</name>
<feature type="domain" description="HTH cro/C1-type" evidence="2">
    <location>
        <begin position="35"/>
        <end position="89"/>
    </location>
</feature>
<reference evidence="3 4" key="1">
    <citation type="journal article" date="2007" name="Genome Res.">
        <title>Lateral gene transfer between obligate intracellular bacteria: evidence from the Rickettsia massiliae genome.</title>
        <authorList>
            <person name="Blanc G."/>
            <person name="Ogata H."/>
            <person name="Robert C."/>
            <person name="Audic S."/>
            <person name="Claverie J.-M."/>
            <person name="Raoult D."/>
        </authorList>
    </citation>
    <scope>NUCLEOTIDE SEQUENCE [LARGE SCALE GENOMIC DNA]</scope>
    <source>
        <strain evidence="4">Mtu5</strain>
    </source>
</reference>
<dbReference type="PANTHER" id="PTHR36924">
    <property type="entry name" value="ANTITOXIN HIGA-1"/>
    <property type="match status" value="1"/>
</dbReference>
<organism evidence="3 4">
    <name type="scientific">Rickettsia massiliae (strain Mtu5)</name>
    <dbReference type="NCBI Taxonomy" id="416276"/>
    <lineage>
        <taxon>Bacteria</taxon>
        <taxon>Pseudomonadati</taxon>
        <taxon>Pseudomonadota</taxon>
        <taxon>Alphaproteobacteria</taxon>
        <taxon>Rickettsiales</taxon>
        <taxon>Rickettsiaceae</taxon>
        <taxon>Rickettsieae</taxon>
        <taxon>Rickettsia</taxon>
        <taxon>spotted fever group</taxon>
    </lineage>
</organism>
<dbReference type="GO" id="GO:0003677">
    <property type="term" value="F:DNA binding"/>
    <property type="evidence" value="ECO:0007669"/>
    <property type="project" value="UniProtKB-KW"/>
</dbReference>
<dbReference type="Proteomes" id="UP000001311">
    <property type="component" value="Chromosome"/>
</dbReference>
<dbReference type="KEGG" id="rms:RMA_0472"/>
<keyword evidence="4" id="KW-1185">Reference proteome</keyword>
<dbReference type="NCBIfam" id="TIGR02607">
    <property type="entry name" value="antidote_HigA"/>
    <property type="match status" value="1"/>
</dbReference>
<evidence type="ECO:0000313" key="3">
    <source>
        <dbReference type="EMBL" id="ABV84689.1"/>
    </source>
</evidence>
<gene>
    <name evidence="3" type="ordered locus">RMA_0472</name>
</gene>
<dbReference type="SMART" id="SM00530">
    <property type="entry name" value="HTH_XRE"/>
    <property type="match status" value="1"/>
</dbReference>
<proteinExistence type="predicted"/>
<dbReference type="Gene3D" id="1.10.260.40">
    <property type="entry name" value="lambda repressor-like DNA-binding domains"/>
    <property type="match status" value="1"/>
</dbReference>
<dbReference type="Pfam" id="PF01381">
    <property type="entry name" value="HTH_3"/>
    <property type="match status" value="1"/>
</dbReference>
<sequence>MDSRLRGNDIKRSMQQSQEFMTNKLPPISPGQMLLAEFMEPMGISQSKLARDIDVPVTRINNIIKHHRSITADTALRLGKYFNINPRWWMNMQDQYDLELAEDEGWKITEDRIRTFSMAS</sequence>
<evidence type="ECO:0000259" key="2">
    <source>
        <dbReference type="PROSITE" id="PS50943"/>
    </source>
</evidence>
<dbReference type="EMBL" id="CP000683">
    <property type="protein sequence ID" value="ABV84689.1"/>
    <property type="molecule type" value="Genomic_DNA"/>
</dbReference>
<accession>A8F1A3</accession>